<sequence length="252" mass="27247">MVSYLITGASRGLGLGLVRSLATKPATDVSIIYAAARTQTDALQQLSNDAPGRVVVVPLDVDSEESIKRAVEHIEHSQGDKGLDVLINVAAIMTHFPQGITTMDDLNYVFNTNVTGVHHVTRSFLPLLMKGSLRKVINYSSGLGSIGHASARATQDSPSYKVSKAALNMLTVQYALSYANKGFTFIVLSPGWVKTDLGGDDADIDIDTSTNAVLDLISRVGRKDNGKFFNIRVPAFDHRPAPFQYAGEEIPW</sequence>
<dbReference type="InterPro" id="IPR036291">
    <property type="entry name" value="NAD(P)-bd_dom_sf"/>
</dbReference>
<protein>
    <recommendedName>
        <fullName evidence="4">NAD(P)-binding protein</fullName>
    </recommendedName>
</protein>
<dbReference type="GeneID" id="93571493"/>
<dbReference type="AlphaFoldDB" id="A0A1L9U3E0"/>
<dbReference type="STRING" id="767769.A0A1L9U3E0"/>
<dbReference type="SUPFAM" id="SSF51735">
    <property type="entry name" value="NAD(P)-binding Rossmann-fold domains"/>
    <property type="match status" value="1"/>
</dbReference>
<evidence type="ECO:0000313" key="3">
    <source>
        <dbReference type="Proteomes" id="UP000184499"/>
    </source>
</evidence>
<dbReference type="PANTHER" id="PTHR43544">
    <property type="entry name" value="SHORT-CHAIN DEHYDROGENASE/REDUCTASE"/>
    <property type="match status" value="1"/>
</dbReference>
<dbReference type="Gene3D" id="3.40.50.720">
    <property type="entry name" value="NAD(P)-binding Rossmann-like Domain"/>
    <property type="match status" value="1"/>
</dbReference>
<gene>
    <name evidence="2" type="ORF">ASPBRDRAFT_138548</name>
</gene>
<proteinExistence type="inferred from homology"/>
<evidence type="ECO:0008006" key="4">
    <source>
        <dbReference type="Google" id="ProtNLM"/>
    </source>
</evidence>
<dbReference type="GO" id="GO:0005737">
    <property type="term" value="C:cytoplasm"/>
    <property type="evidence" value="ECO:0007669"/>
    <property type="project" value="TreeGrafter"/>
</dbReference>
<organism evidence="2 3">
    <name type="scientific">Aspergillus brasiliensis (strain CBS 101740 / IMI 381727 / IBT 21946)</name>
    <dbReference type="NCBI Taxonomy" id="767769"/>
    <lineage>
        <taxon>Eukaryota</taxon>
        <taxon>Fungi</taxon>
        <taxon>Dikarya</taxon>
        <taxon>Ascomycota</taxon>
        <taxon>Pezizomycotina</taxon>
        <taxon>Eurotiomycetes</taxon>
        <taxon>Eurotiomycetidae</taxon>
        <taxon>Eurotiales</taxon>
        <taxon>Aspergillaceae</taxon>
        <taxon>Aspergillus</taxon>
        <taxon>Aspergillus subgen. Circumdati</taxon>
    </lineage>
</organism>
<accession>A0A1L9U3E0</accession>
<name>A0A1L9U3E0_ASPBC</name>
<keyword evidence="3" id="KW-1185">Reference proteome</keyword>
<evidence type="ECO:0000256" key="1">
    <source>
        <dbReference type="ARBA" id="ARBA00006484"/>
    </source>
</evidence>
<dbReference type="OrthoDB" id="7289984at2759"/>
<evidence type="ECO:0000313" key="2">
    <source>
        <dbReference type="EMBL" id="OJJ66185.1"/>
    </source>
</evidence>
<dbReference type="PANTHER" id="PTHR43544:SF36">
    <property type="entry name" value="CHAIN OXIDOREDUCTASE (CSGA), PUTATIVE (AFU_ORTHOLOGUE AFUA_4G00910)-RELATED"/>
    <property type="match status" value="1"/>
</dbReference>
<dbReference type="EMBL" id="KV878700">
    <property type="protein sequence ID" value="OJJ66185.1"/>
    <property type="molecule type" value="Genomic_DNA"/>
</dbReference>
<dbReference type="RefSeq" id="XP_067473435.1">
    <property type="nucleotide sequence ID" value="XM_067619005.1"/>
</dbReference>
<dbReference type="VEuPathDB" id="FungiDB:ASPBRDRAFT_138548"/>
<dbReference type="InterPro" id="IPR051468">
    <property type="entry name" value="Fungal_SecMetab_SDRs"/>
</dbReference>
<dbReference type="PRINTS" id="PR00081">
    <property type="entry name" value="GDHRDH"/>
</dbReference>
<dbReference type="Pfam" id="PF00106">
    <property type="entry name" value="adh_short"/>
    <property type="match status" value="1"/>
</dbReference>
<dbReference type="OMA" id="EAFPGYQ"/>
<comment type="similarity">
    <text evidence="1">Belongs to the short-chain dehydrogenases/reductases (SDR) family.</text>
</comment>
<dbReference type="Proteomes" id="UP000184499">
    <property type="component" value="Unassembled WGS sequence"/>
</dbReference>
<reference evidence="3" key="1">
    <citation type="journal article" date="2017" name="Genome Biol.">
        <title>Comparative genomics reveals high biological diversity and specific adaptations in the industrially and medically important fungal genus Aspergillus.</title>
        <authorList>
            <person name="de Vries R.P."/>
            <person name="Riley R."/>
            <person name="Wiebenga A."/>
            <person name="Aguilar-Osorio G."/>
            <person name="Amillis S."/>
            <person name="Uchima C.A."/>
            <person name="Anderluh G."/>
            <person name="Asadollahi M."/>
            <person name="Askin M."/>
            <person name="Barry K."/>
            <person name="Battaglia E."/>
            <person name="Bayram O."/>
            <person name="Benocci T."/>
            <person name="Braus-Stromeyer S.A."/>
            <person name="Caldana C."/>
            <person name="Canovas D."/>
            <person name="Cerqueira G.C."/>
            <person name="Chen F."/>
            <person name="Chen W."/>
            <person name="Choi C."/>
            <person name="Clum A."/>
            <person name="Dos Santos R.A."/>
            <person name="Damasio A.R."/>
            <person name="Diallinas G."/>
            <person name="Emri T."/>
            <person name="Fekete E."/>
            <person name="Flipphi M."/>
            <person name="Freyberg S."/>
            <person name="Gallo A."/>
            <person name="Gournas C."/>
            <person name="Habgood R."/>
            <person name="Hainaut M."/>
            <person name="Harispe M.L."/>
            <person name="Henrissat B."/>
            <person name="Hilden K.S."/>
            <person name="Hope R."/>
            <person name="Hossain A."/>
            <person name="Karabika E."/>
            <person name="Karaffa L."/>
            <person name="Karanyi Z."/>
            <person name="Krasevec N."/>
            <person name="Kuo A."/>
            <person name="Kusch H."/>
            <person name="LaButti K."/>
            <person name="Lagendijk E.L."/>
            <person name="Lapidus A."/>
            <person name="Levasseur A."/>
            <person name="Lindquist E."/>
            <person name="Lipzen A."/>
            <person name="Logrieco A.F."/>
            <person name="MacCabe A."/>
            <person name="Maekelae M.R."/>
            <person name="Malavazi I."/>
            <person name="Melin P."/>
            <person name="Meyer V."/>
            <person name="Mielnichuk N."/>
            <person name="Miskei M."/>
            <person name="Molnar A.P."/>
            <person name="Mule G."/>
            <person name="Ngan C.Y."/>
            <person name="Orejas M."/>
            <person name="Orosz E."/>
            <person name="Ouedraogo J.P."/>
            <person name="Overkamp K.M."/>
            <person name="Park H.-S."/>
            <person name="Perrone G."/>
            <person name="Piumi F."/>
            <person name="Punt P.J."/>
            <person name="Ram A.F."/>
            <person name="Ramon A."/>
            <person name="Rauscher S."/>
            <person name="Record E."/>
            <person name="Riano-Pachon D.M."/>
            <person name="Robert V."/>
            <person name="Roehrig J."/>
            <person name="Ruller R."/>
            <person name="Salamov A."/>
            <person name="Salih N.S."/>
            <person name="Samson R.A."/>
            <person name="Sandor E."/>
            <person name="Sanguinetti M."/>
            <person name="Schuetze T."/>
            <person name="Sepcic K."/>
            <person name="Shelest E."/>
            <person name="Sherlock G."/>
            <person name="Sophianopoulou V."/>
            <person name="Squina F.M."/>
            <person name="Sun H."/>
            <person name="Susca A."/>
            <person name="Todd R.B."/>
            <person name="Tsang A."/>
            <person name="Unkles S.E."/>
            <person name="van de Wiele N."/>
            <person name="van Rossen-Uffink D."/>
            <person name="Oliveira J.V."/>
            <person name="Vesth T.C."/>
            <person name="Visser J."/>
            <person name="Yu J.-H."/>
            <person name="Zhou M."/>
            <person name="Andersen M.R."/>
            <person name="Archer D.B."/>
            <person name="Baker S.E."/>
            <person name="Benoit I."/>
            <person name="Brakhage A.A."/>
            <person name="Braus G.H."/>
            <person name="Fischer R."/>
            <person name="Frisvad J.C."/>
            <person name="Goldman G.H."/>
            <person name="Houbraken J."/>
            <person name="Oakley B."/>
            <person name="Pocsi I."/>
            <person name="Scazzocchio C."/>
            <person name="Seiboth B."/>
            <person name="vanKuyk P.A."/>
            <person name="Wortman J."/>
            <person name="Dyer P.S."/>
            <person name="Grigoriev I.V."/>
        </authorList>
    </citation>
    <scope>NUCLEOTIDE SEQUENCE [LARGE SCALE GENOMIC DNA]</scope>
    <source>
        <strain evidence="3">CBS 101740 / IMI 381727 / IBT 21946</strain>
    </source>
</reference>
<dbReference type="InterPro" id="IPR002347">
    <property type="entry name" value="SDR_fam"/>
</dbReference>
<dbReference type="GO" id="GO:0016491">
    <property type="term" value="F:oxidoreductase activity"/>
    <property type="evidence" value="ECO:0007669"/>
    <property type="project" value="TreeGrafter"/>
</dbReference>